<reference evidence="1 2" key="1">
    <citation type="submission" date="2021-06" db="EMBL/GenBank/DDBJ databases">
        <title>Caerostris darwini draft genome.</title>
        <authorList>
            <person name="Kono N."/>
            <person name="Arakawa K."/>
        </authorList>
    </citation>
    <scope>NUCLEOTIDE SEQUENCE [LARGE SCALE GENOMIC DNA]</scope>
</reference>
<dbReference type="Proteomes" id="UP001054837">
    <property type="component" value="Unassembled WGS sequence"/>
</dbReference>
<organism evidence="1 2">
    <name type="scientific">Caerostris darwini</name>
    <dbReference type="NCBI Taxonomy" id="1538125"/>
    <lineage>
        <taxon>Eukaryota</taxon>
        <taxon>Metazoa</taxon>
        <taxon>Ecdysozoa</taxon>
        <taxon>Arthropoda</taxon>
        <taxon>Chelicerata</taxon>
        <taxon>Arachnida</taxon>
        <taxon>Araneae</taxon>
        <taxon>Araneomorphae</taxon>
        <taxon>Entelegynae</taxon>
        <taxon>Araneoidea</taxon>
        <taxon>Araneidae</taxon>
        <taxon>Caerostris</taxon>
    </lineage>
</organism>
<accession>A0AAV4TGK7</accession>
<sequence length="92" mass="10698">MRKYKSLSDIVTRMLLASLMRFLESVDSQEDLKGNFPKCDDRIEQFLMNYNQIGGLSIVLYTKSTCLFEAVTAICYFELNQCHFKINPDKSE</sequence>
<dbReference type="EMBL" id="BPLQ01009629">
    <property type="protein sequence ID" value="GIY45450.1"/>
    <property type="molecule type" value="Genomic_DNA"/>
</dbReference>
<keyword evidence="2" id="KW-1185">Reference proteome</keyword>
<dbReference type="AlphaFoldDB" id="A0AAV4TGK7"/>
<name>A0AAV4TGK7_9ARAC</name>
<comment type="caution">
    <text evidence="1">The sequence shown here is derived from an EMBL/GenBank/DDBJ whole genome shotgun (WGS) entry which is preliminary data.</text>
</comment>
<proteinExistence type="predicted"/>
<protein>
    <submittedName>
        <fullName evidence="1">Uncharacterized protein</fullName>
    </submittedName>
</protein>
<gene>
    <name evidence="1" type="ORF">CDAR_71781</name>
</gene>
<evidence type="ECO:0000313" key="1">
    <source>
        <dbReference type="EMBL" id="GIY45450.1"/>
    </source>
</evidence>
<evidence type="ECO:0000313" key="2">
    <source>
        <dbReference type="Proteomes" id="UP001054837"/>
    </source>
</evidence>